<organism evidence="3 4">
    <name type="scientific">Actinopolymorpha cephalotaxi</name>
    <dbReference type="NCBI Taxonomy" id="504797"/>
    <lineage>
        <taxon>Bacteria</taxon>
        <taxon>Bacillati</taxon>
        <taxon>Actinomycetota</taxon>
        <taxon>Actinomycetes</taxon>
        <taxon>Propionibacteriales</taxon>
        <taxon>Actinopolymorphaceae</taxon>
        <taxon>Actinopolymorpha</taxon>
    </lineage>
</organism>
<sequence length="217" mass="22874">MTSMVELIRSVVRRELTALRPPALGVVTGVHPHTGDSDDFNDEVDVQLQHEGLTLARVPVAVTQPGSVAPLKNGDLVLVQFLAGSLAQPLVTACFHHADDRPPVHADGDLVIEHRVPGDGTRNQLRFGADGTIRIDRDLADDGTAKATVVLTKDGNVEVSTDTTVEVTCQTLRVKGDVVVDNGNLTVNDGILRTGHSGTTTEIDGTTITGKPGTPNA</sequence>
<feature type="compositionally biased region" description="Low complexity" evidence="1">
    <location>
        <begin position="198"/>
        <end position="210"/>
    </location>
</feature>
<dbReference type="STRING" id="504797.SAMN05421678_12916"/>
<feature type="region of interest" description="Disordered" evidence="1">
    <location>
        <begin position="196"/>
        <end position="217"/>
    </location>
</feature>
<dbReference type="Proteomes" id="UP000533017">
    <property type="component" value="Unassembled WGS sequence"/>
</dbReference>
<evidence type="ECO:0000313" key="2">
    <source>
        <dbReference type="EMBL" id="NYH85405.1"/>
    </source>
</evidence>
<evidence type="ECO:0000313" key="3">
    <source>
        <dbReference type="EMBL" id="SFH69433.1"/>
    </source>
</evidence>
<dbReference type="Proteomes" id="UP000199052">
    <property type="component" value="Unassembled WGS sequence"/>
</dbReference>
<dbReference type="EMBL" id="JACBZA010000001">
    <property type="protein sequence ID" value="NYH85405.1"/>
    <property type="molecule type" value="Genomic_DNA"/>
</dbReference>
<evidence type="ECO:0000256" key="1">
    <source>
        <dbReference type="SAM" id="MobiDB-lite"/>
    </source>
</evidence>
<protein>
    <recommendedName>
        <fullName evidence="6">Gp5/Type VI secretion system Vgr protein OB-fold domain-containing protein</fullName>
    </recommendedName>
</protein>
<proteinExistence type="predicted"/>
<evidence type="ECO:0008006" key="6">
    <source>
        <dbReference type="Google" id="ProtNLM"/>
    </source>
</evidence>
<dbReference type="EMBL" id="FOOI01000029">
    <property type="protein sequence ID" value="SFH69433.1"/>
    <property type="molecule type" value="Genomic_DNA"/>
</dbReference>
<gene>
    <name evidence="2" type="ORF">FHR37_004256</name>
    <name evidence="3" type="ORF">SAMN05421678_12916</name>
</gene>
<dbReference type="AlphaFoldDB" id="A0A1I3C4V7"/>
<evidence type="ECO:0000313" key="4">
    <source>
        <dbReference type="Proteomes" id="UP000199052"/>
    </source>
</evidence>
<reference evidence="3 4" key="1">
    <citation type="submission" date="2016-10" db="EMBL/GenBank/DDBJ databases">
        <authorList>
            <person name="de Groot N.N."/>
        </authorList>
    </citation>
    <scope>NUCLEOTIDE SEQUENCE [LARGE SCALE GENOMIC DNA]</scope>
    <source>
        <strain evidence="3 4">CPCC 202808</strain>
    </source>
</reference>
<accession>A0A1I3C4V7</accession>
<name>A0A1I3C4V7_9ACTN</name>
<dbReference type="OrthoDB" id="9762420at2"/>
<keyword evidence="5" id="KW-1185">Reference proteome</keyword>
<reference evidence="2 5" key="2">
    <citation type="submission" date="2020-07" db="EMBL/GenBank/DDBJ databases">
        <title>Sequencing the genomes of 1000 actinobacteria strains.</title>
        <authorList>
            <person name="Klenk H.-P."/>
        </authorList>
    </citation>
    <scope>NUCLEOTIDE SEQUENCE [LARGE SCALE GENOMIC DNA]</scope>
    <source>
        <strain evidence="2 5">DSM 45117</strain>
    </source>
</reference>
<dbReference type="RefSeq" id="WP_092890521.1">
    <property type="nucleotide sequence ID" value="NZ_FOOI01000029.1"/>
</dbReference>
<evidence type="ECO:0000313" key="5">
    <source>
        <dbReference type="Proteomes" id="UP000533017"/>
    </source>
</evidence>